<keyword evidence="3" id="KW-0732">Signal</keyword>
<dbReference type="AlphaFoldDB" id="A0A1T5D9N1"/>
<dbReference type="InterPro" id="IPR011990">
    <property type="entry name" value="TPR-like_helical_dom_sf"/>
</dbReference>
<dbReference type="Proteomes" id="UP000190150">
    <property type="component" value="Unassembled WGS sequence"/>
</dbReference>
<evidence type="ECO:0000259" key="6">
    <source>
        <dbReference type="Pfam" id="PF07980"/>
    </source>
</evidence>
<dbReference type="EMBL" id="FUZF01000006">
    <property type="protein sequence ID" value="SKB68200.1"/>
    <property type="molecule type" value="Genomic_DNA"/>
</dbReference>
<evidence type="ECO:0000256" key="4">
    <source>
        <dbReference type="ARBA" id="ARBA00023136"/>
    </source>
</evidence>
<evidence type="ECO:0000313" key="8">
    <source>
        <dbReference type="Proteomes" id="UP000190150"/>
    </source>
</evidence>
<dbReference type="InterPro" id="IPR012944">
    <property type="entry name" value="SusD_RagB_dom"/>
</dbReference>
<dbReference type="STRING" id="1513896.SAMN05660841_01858"/>
<evidence type="ECO:0000256" key="1">
    <source>
        <dbReference type="ARBA" id="ARBA00004442"/>
    </source>
</evidence>
<dbReference type="GO" id="GO:0009279">
    <property type="term" value="C:cell outer membrane"/>
    <property type="evidence" value="ECO:0007669"/>
    <property type="project" value="UniProtKB-SubCell"/>
</dbReference>
<dbReference type="RefSeq" id="WP_079642841.1">
    <property type="nucleotide sequence ID" value="NZ_FUZF01000006.1"/>
</dbReference>
<evidence type="ECO:0000256" key="5">
    <source>
        <dbReference type="ARBA" id="ARBA00023237"/>
    </source>
</evidence>
<feature type="domain" description="RagB/SusD" evidence="6">
    <location>
        <begin position="295"/>
        <end position="604"/>
    </location>
</feature>
<sequence>MKVTYKILLITAALSFSSCEKFLDRAPLTVENDDTAWSSEEKLRLYANKYMASYFGGYSGDAAPLVNATNNDDVVVQGKQANFVRAVPVSGIWGMSNIRSLNIMVSRIESRMSTVLSTEAKNHWLAVARFYRAVEYANLARSYADVPYYDSEVSDTDLDQLYKPRTPRNEVMDHVYEDWQFALNNVRLNDGDQTLNRYIVAAMVSRLALYEGTWQKYYYNNTEQAKKFLELSRDAAQMVVNSKKFDIVMDYKSQFTSKSLVGSKDMILYRVYDGAVGVTHSVSSYGNLQESTLNGPTTDLIKSYILNDGTTWESTSMTGANDFDIENLIKTRDSRFEATFYTKPDALNKGSLYYVTKFFPREVEKILKEIPEKDRTDEQKTLIEVNKGAKNETDAPVFRYAEVLLNLIEAKAELVTIGGNGVTQMDVDATINVIRKRPLHADAVARGVKQTAPMSIGNLPVDPSRDPSVSALLWEIRRERRMEFVFETSRLIDLRRWSKLEYMDDKVNKDLMSGGWVNFPTQMTSYISAGQIGKLSVVDLNGNEVVYSGSNAALMKGFYKNQDSEGRLPFLNIPNVNPYLTPIGFNQMDQYKTKGYELKQTQGWPEY</sequence>
<dbReference type="Pfam" id="PF07980">
    <property type="entry name" value="SusD_RagB"/>
    <property type="match status" value="1"/>
</dbReference>
<evidence type="ECO:0000313" key="7">
    <source>
        <dbReference type="EMBL" id="SKB68200.1"/>
    </source>
</evidence>
<evidence type="ECO:0000256" key="2">
    <source>
        <dbReference type="ARBA" id="ARBA00006275"/>
    </source>
</evidence>
<protein>
    <submittedName>
        <fullName evidence="7">Starch-binding associating with outer membrane</fullName>
    </submittedName>
</protein>
<keyword evidence="8" id="KW-1185">Reference proteome</keyword>
<gene>
    <name evidence="7" type="ORF">SAMN05660841_01858</name>
</gene>
<reference evidence="8" key="1">
    <citation type="submission" date="2017-02" db="EMBL/GenBank/DDBJ databases">
        <authorList>
            <person name="Varghese N."/>
            <person name="Submissions S."/>
        </authorList>
    </citation>
    <scope>NUCLEOTIDE SEQUENCE [LARGE SCALE GENOMIC DNA]</scope>
    <source>
        <strain evidence="8">DSM 24091</strain>
    </source>
</reference>
<dbReference type="Gene3D" id="1.25.40.390">
    <property type="match status" value="1"/>
</dbReference>
<evidence type="ECO:0000256" key="3">
    <source>
        <dbReference type="ARBA" id="ARBA00022729"/>
    </source>
</evidence>
<keyword evidence="4" id="KW-0472">Membrane</keyword>
<keyword evidence="5" id="KW-0998">Cell outer membrane</keyword>
<accession>A0A1T5D9N1</accession>
<dbReference type="SUPFAM" id="SSF48452">
    <property type="entry name" value="TPR-like"/>
    <property type="match status" value="1"/>
</dbReference>
<dbReference type="PROSITE" id="PS51257">
    <property type="entry name" value="PROKAR_LIPOPROTEIN"/>
    <property type="match status" value="1"/>
</dbReference>
<comment type="similarity">
    <text evidence="2">Belongs to the SusD family.</text>
</comment>
<proteinExistence type="inferred from homology"/>
<name>A0A1T5D9N1_9SPHI</name>
<comment type="subcellular location">
    <subcellularLocation>
        <location evidence="1">Cell outer membrane</location>
    </subcellularLocation>
</comment>
<organism evidence="7 8">
    <name type="scientific">Sphingobacterium nematocida</name>
    <dbReference type="NCBI Taxonomy" id="1513896"/>
    <lineage>
        <taxon>Bacteria</taxon>
        <taxon>Pseudomonadati</taxon>
        <taxon>Bacteroidota</taxon>
        <taxon>Sphingobacteriia</taxon>
        <taxon>Sphingobacteriales</taxon>
        <taxon>Sphingobacteriaceae</taxon>
        <taxon>Sphingobacterium</taxon>
    </lineage>
</organism>
<dbReference type="OrthoDB" id="5694214at2"/>